<evidence type="ECO:0000313" key="3">
    <source>
        <dbReference type="EMBL" id="ALR75032.1"/>
    </source>
</evidence>
<proteinExistence type="predicted"/>
<reference evidence="4" key="1">
    <citation type="submission" date="2015-10" db="EMBL/GenBank/DDBJ databases">
        <title>Complete Genome Sequencing of Klebsiella sp. strain G5.</title>
        <authorList>
            <person name="Chan K.-G."/>
            <person name="Chen J.-W."/>
        </authorList>
    </citation>
    <scope>NUCLEOTIDE SEQUENCE [LARGE SCALE GENOMIC DNA]</scope>
    <source>
        <strain evidence="4">G5</strain>
    </source>
</reference>
<dbReference type="Proteomes" id="UP000069162">
    <property type="component" value="Chromosome"/>
</dbReference>
<dbReference type="Gene3D" id="1.10.1660.10">
    <property type="match status" value="1"/>
</dbReference>
<dbReference type="InterPro" id="IPR009061">
    <property type="entry name" value="DNA-bd_dom_put_sf"/>
</dbReference>
<dbReference type="NCBIfam" id="TIGR02047">
    <property type="entry name" value="CadR-PbrR"/>
    <property type="match status" value="1"/>
</dbReference>
<dbReference type="RefSeq" id="WP_062740029.1">
    <property type="nucleotide sequence ID" value="NZ_CP012871.1"/>
</dbReference>
<name>A0A806X368_9ENTR</name>
<dbReference type="PANTHER" id="PTHR30204:SF92">
    <property type="entry name" value="HTH-TYPE TRANSCRIPTIONAL REGULATOR ZNTR"/>
    <property type="match status" value="1"/>
</dbReference>
<accession>A0A806X368</accession>
<dbReference type="InterPro" id="IPR047057">
    <property type="entry name" value="MerR_fam"/>
</dbReference>
<protein>
    <submittedName>
        <fullName evidence="3">MerR family transcriptional regulator</fullName>
    </submittedName>
</protein>
<sequence length="149" mass="17324">MHSVVTVESRFTIQGRVNVKIGELSKRTGCPIGTIRYYEKEGLLPETDRNQGNFRVYTEEHIERLTFILHCRALEMTLNEVKVLLKYREDTNLNCDEVNILVDRHIHQIEVRVEMLSQLKQKLIALRKSCSGSRKTESCGVLKKLNRQP</sequence>
<dbReference type="SUPFAM" id="SSF46955">
    <property type="entry name" value="Putative DNA-binding domain"/>
    <property type="match status" value="1"/>
</dbReference>
<dbReference type="SMART" id="SM00422">
    <property type="entry name" value="HTH_MERR"/>
    <property type="match status" value="1"/>
</dbReference>
<keyword evidence="1" id="KW-0238">DNA-binding</keyword>
<evidence type="ECO:0000256" key="1">
    <source>
        <dbReference type="ARBA" id="ARBA00023125"/>
    </source>
</evidence>
<dbReference type="GO" id="GO:0046872">
    <property type="term" value="F:metal ion binding"/>
    <property type="evidence" value="ECO:0007669"/>
    <property type="project" value="InterPro"/>
</dbReference>
<dbReference type="OrthoDB" id="9808480at2"/>
<evidence type="ECO:0000313" key="4">
    <source>
        <dbReference type="Proteomes" id="UP000069162"/>
    </source>
</evidence>
<organism evidence="3 4">
    <name type="scientific">[Enterobacter] lignolyticus</name>
    <dbReference type="NCBI Taxonomy" id="1334193"/>
    <lineage>
        <taxon>Bacteria</taxon>
        <taxon>Pseudomonadati</taxon>
        <taxon>Pseudomonadota</taxon>
        <taxon>Gammaproteobacteria</taxon>
        <taxon>Enterobacterales</taxon>
        <taxon>Enterobacteriaceae</taxon>
        <taxon>Pluralibacter</taxon>
    </lineage>
</organism>
<dbReference type="KEGG" id="kle:AO703_01475"/>
<dbReference type="PRINTS" id="PR00040">
    <property type="entry name" value="HTHMERR"/>
</dbReference>
<dbReference type="GO" id="GO:0045893">
    <property type="term" value="P:positive regulation of DNA-templated transcription"/>
    <property type="evidence" value="ECO:0007669"/>
    <property type="project" value="InterPro"/>
</dbReference>
<dbReference type="CDD" id="cd04784">
    <property type="entry name" value="HTH_CadR-PbrR"/>
    <property type="match status" value="1"/>
</dbReference>
<gene>
    <name evidence="3" type="ORF">AO703_01475</name>
</gene>
<dbReference type="GO" id="GO:0003677">
    <property type="term" value="F:DNA binding"/>
    <property type="evidence" value="ECO:0007669"/>
    <property type="project" value="UniProtKB-KW"/>
</dbReference>
<evidence type="ECO:0000259" key="2">
    <source>
        <dbReference type="PROSITE" id="PS50937"/>
    </source>
</evidence>
<dbReference type="GO" id="GO:0003700">
    <property type="term" value="F:DNA-binding transcription factor activity"/>
    <property type="evidence" value="ECO:0007669"/>
    <property type="project" value="InterPro"/>
</dbReference>
<dbReference type="EMBL" id="CP012871">
    <property type="protein sequence ID" value="ALR75032.1"/>
    <property type="molecule type" value="Genomic_DNA"/>
</dbReference>
<dbReference type="PANTHER" id="PTHR30204">
    <property type="entry name" value="REDOX-CYCLING DRUG-SENSING TRANSCRIPTIONAL ACTIVATOR SOXR"/>
    <property type="match status" value="1"/>
</dbReference>
<dbReference type="AlphaFoldDB" id="A0A806X368"/>
<dbReference type="InterPro" id="IPR011791">
    <property type="entry name" value="CadR-PbrR"/>
</dbReference>
<dbReference type="Pfam" id="PF13411">
    <property type="entry name" value="MerR_1"/>
    <property type="match status" value="1"/>
</dbReference>
<dbReference type="InterPro" id="IPR000551">
    <property type="entry name" value="MerR-type_HTH_dom"/>
</dbReference>
<dbReference type="PROSITE" id="PS50937">
    <property type="entry name" value="HTH_MERR_2"/>
    <property type="match status" value="1"/>
</dbReference>
<feature type="domain" description="HTH merR-type" evidence="2">
    <location>
        <begin position="18"/>
        <end position="87"/>
    </location>
</feature>